<dbReference type="EMBL" id="AP023086">
    <property type="protein sequence ID" value="BCD98871.1"/>
    <property type="molecule type" value="Genomic_DNA"/>
</dbReference>
<organism evidence="1 2">
    <name type="scientific">Marinagarivorans cellulosilyticus</name>
    <dbReference type="NCBI Taxonomy" id="2721545"/>
    <lineage>
        <taxon>Bacteria</taxon>
        <taxon>Pseudomonadati</taxon>
        <taxon>Pseudomonadota</taxon>
        <taxon>Gammaproteobacteria</taxon>
        <taxon>Cellvibrionales</taxon>
        <taxon>Cellvibrionaceae</taxon>
        <taxon>Marinagarivorans</taxon>
    </lineage>
</organism>
<dbReference type="InterPro" id="IPR045584">
    <property type="entry name" value="Pilin-like"/>
</dbReference>
<dbReference type="NCBIfam" id="TIGR02532">
    <property type="entry name" value="IV_pilin_GFxxxE"/>
    <property type="match status" value="1"/>
</dbReference>
<dbReference type="Pfam" id="PF07963">
    <property type="entry name" value="N_methyl"/>
    <property type="match status" value="1"/>
</dbReference>
<gene>
    <name evidence="1" type="ORF">MARGE09_P3072</name>
</gene>
<dbReference type="Proteomes" id="UP001320119">
    <property type="component" value="Chromosome"/>
</dbReference>
<protein>
    <submittedName>
        <fullName evidence="1">Type IV fimbrial biogenesis protein FimT</fullName>
    </submittedName>
</protein>
<dbReference type="RefSeq" id="WP_236983518.1">
    <property type="nucleotide sequence ID" value="NZ_AP023086.1"/>
</dbReference>
<sequence>MDILRRKQGFTLVELVVTLTLLALLFIMSAPFTRAWINSAKVSDTESVLQHAIGLARSHAMHSMEVEDVLQAPVAVVCIASSDLQVRIVNRDIDLSQGQQPCIHSKVVWRTKITEQVNQSFINDNNEPVMLSEMHFDRDGKLASQYCHSAINQNNCATSNVLEVSAEGAQKVQFSAR</sequence>
<evidence type="ECO:0000313" key="2">
    <source>
        <dbReference type="Proteomes" id="UP001320119"/>
    </source>
</evidence>
<proteinExistence type="predicted"/>
<keyword evidence="2" id="KW-1185">Reference proteome</keyword>
<reference evidence="1 2" key="1">
    <citation type="journal article" date="2022" name="IScience">
        <title>An ultrasensitive nanofiber-based assay for enzymatic hydrolysis and deep-sea microbial degradation of cellulose.</title>
        <authorList>
            <person name="Tsudome M."/>
            <person name="Tachioka M."/>
            <person name="Miyazaki M."/>
            <person name="Uchimura K."/>
            <person name="Tsuda M."/>
            <person name="Takaki Y."/>
            <person name="Deguchi S."/>
        </authorList>
    </citation>
    <scope>NUCLEOTIDE SEQUENCE [LARGE SCALE GENOMIC DNA]</scope>
    <source>
        <strain evidence="1 2">GE09</strain>
    </source>
</reference>
<dbReference type="InterPro" id="IPR012902">
    <property type="entry name" value="N_methyl_site"/>
</dbReference>
<dbReference type="SUPFAM" id="SSF54523">
    <property type="entry name" value="Pili subunits"/>
    <property type="match status" value="1"/>
</dbReference>
<dbReference type="AlphaFoldDB" id="A0AAN1WJN0"/>
<dbReference type="KEGG" id="marq:MARGE09_P3072"/>
<name>A0AAN1WJN0_9GAMM</name>
<accession>A0AAN1WJN0</accession>
<evidence type="ECO:0000313" key="1">
    <source>
        <dbReference type="EMBL" id="BCD98871.1"/>
    </source>
</evidence>